<dbReference type="Pfam" id="PF20461">
    <property type="entry name" value="DUF6714"/>
    <property type="match status" value="1"/>
</dbReference>
<dbReference type="EMBL" id="JABWSX010000001">
    <property type="protein sequence ID" value="NVL07987.1"/>
    <property type="molecule type" value="Genomic_DNA"/>
</dbReference>
<evidence type="ECO:0000313" key="1">
    <source>
        <dbReference type="EMBL" id="NVL07987.1"/>
    </source>
</evidence>
<protein>
    <submittedName>
        <fullName evidence="1">Uncharacterized protein</fullName>
    </submittedName>
</protein>
<gene>
    <name evidence="1" type="ORF">HU230_19990</name>
</gene>
<accession>A0A973WNF0</accession>
<reference evidence="1" key="1">
    <citation type="submission" date="2020-06" db="EMBL/GenBank/DDBJ databases">
        <title>Whole Genome Sequence of Bradyrhizobium sp. Strain 66S1MB.</title>
        <authorList>
            <person name="Bromfield E."/>
            <person name="Cloutier S."/>
        </authorList>
    </citation>
    <scope>NUCLEOTIDE SEQUENCE</scope>
    <source>
        <strain evidence="1">66S1MB</strain>
    </source>
</reference>
<dbReference type="AlphaFoldDB" id="A0A973WNF0"/>
<sequence>MTDGVEFLRAIEMAFPVEPLPNRFFWASGEVSLGYDIPQELENRISGRRWTDVTLMDWRMTGASPAVSRSYLEPTTFMYYLPSIIVGGFREPEFIEFALGAMIPHNKSHVPRGPWWSEFSAGASSPQRAALSTFLASVRHSLWDEVGSANQHLLEYAEKVWSG</sequence>
<comment type="caution">
    <text evidence="1">The sequence shown here is derived from an EMBL/GenBank/DDBJ whole genome shotgun (WGS) entry which is preliminary data.</text>
</comment>
<name>A0A973WNF0_9BRAD</name>
<dbReference type="InterPro" id="IPR046560">
    <property type="entry name" value="DUF6714"/>
</dbReference>
<organism evidence="1">
    <name type="scientific">Bradyrhizobium quebecense</name>
    <dbReference type="NCBI Taxonomy" id="2748629"/>
    <lineage>
        <taxon>Bacteria</taxon>
        <taxon>Pseudomonadati</taxon>
        <taxon>Pseudomonadota</taxon>
        <taxon>Alphaproteobacteria</taxon>
        <taxon>Hyphomicrobiales</taxon>
        <taxon>Nitrobacteraceae</taxon>
        <taxon>Bradyrhizobium</taxon>
    </lineage>
</organism>
<dbReference type="RefSeq" id="WP_176531582.1">
    <property type="nucleotide sequence ID" value="NZ_CP088022.1"/>
</dbReference>
<proteinExistence type="predicted"/>